<keyword evidence="5" id="KW-1185">Reference proteome</keyword>
<dbReference type="EnsemblMetazoa" id="XM_038217756.1">
    <property type="protein sequence ID" value="XP_038073684.1"/>
    <property type="gene ID" value="LOC119741849"/>
</dbReference>
<name>A0A914BCB2_PATMI</name>
<dbReference type="InterPro" id="IPR005069">
    <property type="entry name" value="Nucl-diP-sugar_transferase"/>
</dbReference>
<dbReference type="SUPFAM" id="SSF53448">
    <property type="entry name" value="Nucleotide-diphospho-sugar transferases"/>
    <property type="match status" value="1"/>
</dbReference>
<reference evidence="4" key="1">
    <citation type="submission" date="2022-11" db="UniProtKB">
        <authorList>
            <consortium name="EnsemblMetazoa"/>
        </authorList>
    </citation>
    <scope>IDENTIFICATION</scope>
</reference>
<dbReference type="GO" id="GO:0005794">
    <property type="term" value="C:Golgi apparatus"/>
    <property type="evidence" value="ECO:0007669"/>
    <property type="project" value="TreeGrafter"/>
</dbReference>
<feature type="domain" description="Nucleotide-diphospho-sugar transferase" evidence="3">
    <location>
        <begin position="170"/>
        <end position="369"/>
    </location>
</feature>
<dbReference type="PANTHER" id="PTHR47032">
    <property type="entry name" value="UDP-D-XYLOSE:L-FUCOSE ALPHA-1,3-D-XYLOSYLTRANSFERASE-RELATED"/>
    <property type="match status" value="1"/>
</dbReference>
<dbReference type="Gene3D" id="3.90.550.10">
    <property type="entry name" value="Spore Coat Polysaccharide Biosynthesis Protein SpsA, Chain A"/>
    <property type="match status" value="1"/>
</dbReference>
<dbReference type="RefSeq" id="XP_038073684.1">
    <property type="nucleotide sequence ID" value="XM_038217756.1"/>
</dbReference>
<protein>
    <recommendedName>
        <fullName evidence="3">Nucleotide-diphospho-sugar transferase domain-containing protein</fullName>
    </recommendedName>
</protein>
<keyword evidence="2" id="KW-1133">Transmembrane helix</keyword>
<dbReference type="OrthoDB" id="1712432at2759"/>
<sequence length="379" mass="44019">MQDPLPIADILEPTLRYSFLTRFARYFAHISLIISGISHKNHLCSSMSKLLSPRCFCRAALVVLFSVTFASVGLWLHFKTPIDMLHGMPQEDSNEELALRYETEFEEEEEGLTQDDQLGPNSLSVAPSFADEVRALAKALPKRKIVLTTANTGFLDFTQNMLLSIQRVGIHPEVVVICEDEATYKFLLKHRYGLHVLKPPNAIPEAAGVLNYGVPDYVTLVNNRPKYTYEFIKQGFEVFFVDSDTFWFRDPFPYFKGDQYDVAFMRDYRKVFNAGVGFYRPTNRTEYFLRLWSWVLETQPKIRHDQHVMNYILSSKISPDIKIRSLSFQVFPTCKILYDWDHEVCRNVTKKTALFHAAFVPDHDNKRKVFDICKIWLLN</sequence>
<dbReference type="GO" id="GO:0016757">
    <property type="term" value="F:glycosyltransferase activity"/>
    <property type="evidence" value="ECO:0007669"/>
    <property type="project" value="TreeGrafter"/>
</dbReference>
<comment type="similarity">
    <text evidence="1">Belongs to the glycosyltransferase 77 family.</text>
</comment>
<dbReference type="Proteomes" id="UP000887568">
    <property type="component" value="Unplaced"/>
</dbReference>
<evidence type="ECO:0000256" key="1">
    <source>
        <dbReference type="ARBA" id="ARBA00007033"/>
    </source>
</evidence>
<organism evidence="4 5">
    <name type="scientific">Patiria miniata</name>
    <name type="common">Bat star</name>
    <name type="synonym">Asterina miniata</name>
    <dbReference type="NCBI Taxonomy" id="46514"/>
    <lineage>
        <taxon>Eukaryota</taxon>
        <taxon>Metazoa</taxon>
        <taxon>Echinodermata</taxon>
        <taxon>Eleutherozoa</taxon>
        <taxon>Asterozoa</taxon>
        <taxon>Asteroidea</taxon>
        <taxon>Valvatacea</taxon>
        <taxon>Valvatida</taxon>
        <taxon>Asterinidae</taxon>
        <taxon>Patiria</taxon>
    </lineage>
</organism>
<evidence type="ECO:0000256" key="2">
    <source>
        <dbReference type="SAM" id="Phobius"/>
    </source>
</evidence>
<evidence type="ECO:0000313" key="5">
    <source>
        <dbReference type="Proteomes" id="UP000887568"/>
    </source>
</evidence>
<dbReference type="PANTHER" id="PTHR47032:SF1">
    <property type="entry name" value="UDP-D-XYLOSE:L-FUCOSE ALPHA-1,3-D-XYLOSYLTRANSFERASE-RELATED"/>
    <property type="match status" value="1"/>
</dbReference>
<evidence type="ECO:0000259" key="3">
    <source>
        <dbReference type="Pfam" id="PF03407"/>
    </source>
</evidence>
<keyword evidence="2" id="KW-0812">Transmembrane</keyword>
<dbReference type="Pfam" id="PF03407">
    <property type="entry name" value="Nucleotid_trans"/>
    <property type="match status" value="1"/>
</dbReference>
<dbReference type="GeneID" id="119741849"/>
<dbReference type="InterPro" id="IPR052636">
    <property type="entry name" value="UDP-D-xylose:L-fucose_XylT"/>
</dbReference>
<proteinExistence type="inferred from homology"/>
<dbReference type="AlphaFoldDB" id="A0A914BCB2"/>
<keyword evidence="2" id="KW-0472">Membrane</keyword>
<feature type="transmembrane region" description="Helical" evidence="2">
    <location>
        <begin position="55"/>
        <end position="78"/>
    </location>
</feature>
<evidence type="ECO:0000313" key="4">
    <source>
        <dbReference type="EnsemblMetazoa" id="XP_038073684.1"/>
    </source>
</evidence>
<accession>A0A914BCB2</accession>
<dbReference type="InterPro" id="IPR029044">
    <property type="entry name" value="Nucleotide-diphossugar_trans"/>
</dbReference>
<dbReference type="OMA" id="VALWINK"/>